<dbReference type="InterPro" id="IPR005152">
    <property type="entry name" value="Lipase_secreted"/>
</dbReference>
<dbReference type="GO" id="GO:0004806">
    <property type="term" value="F:triacylglycerol lipase activity"/>
    <property type="evidence" value="ECO:0007669"/>
    <property type="project" value="InterPro"/>
</dbReference>
<organism evidence="1 2">
    <name type="scientific">Myriangium duriaei CBS 260.36</name>
    <dbReference type="NCBI Taxonomy" id="1168546"/>
    <lineage>
        <taxon>Eukaryota</taxon>
        <taxon>Fungi</taxon>
        <taxon>Dikarya</taxon>
        <taxon>Ascomycota</taxon>
        <taxon>Pezizomycotina</taxon>
        <taxon>Dothideomycetes</taxon>
        <taxon>Dothideomycetidae</taxon>
        <taxon>Myriangiales</taxon>
        <taxon>Myriangiaceae</taxon>
        <taxon>Myriangium</taxon>
    </lineage>
</organism>
<dbReference type="Gene3D" id="3.40.50.1820">
    <property type="entry name" value="alpha/beta hydrolase"/>
    <property type="match status" value="1"/>
</dbReference>
<gene>
    <name evidence="1" type="ORF">K461DRAFT_297114</name>
</gene>
<evidence type="ECO:0000313" key="2">
    <source>
        <dbReference type="Proteomes" id="UP000799439"/>
    </source>
</evidence>
<accession>A0A9P4ME76</accession>
<comment type="caution">
    <text evidence="1">The sequence shown here is derived from an EMBL/GenBank/DDBJ whole genome shotgun (WGS) entry which is preliminary data.</text>
</comment>
<sequence>MGYLEAFTTYVDQDIWQYFKDGRSVINGPPLKEPFDQNGYMGHHGTPFNTPLFIYKAISDNVTPIYSTDVLVNRYCEVGVDVLYERNTVGDHLSEMMNGNARAVAWLQAACDGTRKENYGTGGCEIRNVSVGPS</sequence>
<dbReference type="Proteomes" id="UP000799439">
    <property type="component" value="Unassembled WGS sequence"/>
</dbReference>
<dbReference type="PANTHER" id="PTHR34853:SF1">
    <property type="entry name" value="LIPASE 5"/>
    <property type="match status" value="1"/>
</dbReference>
<dbReference type="PANTHER" id="PTHR34853">
    <property type="match status" value="1"/>
</dbReference>
<name>A0A9P4ME76_9PEZI</name>
<evidence type="ECO:0008006" key="3">
    <source>
        <dbReference type="Google" id="ProtNLM"/>
    </source>
</evidence>
<dbReference type="InterPro" id="IPR029058">
    <property type="entry name" value="AB_hydrolase_fold"/>
</dbReference>
<dbReference type="Pfam" id="PF03583">
    <property type="entry name" value="LIP"/>
    <property type="match status" value="1"/>
</dbReference>
<reference evidence="1" key="1">
    <citation type="journal article" date="2020" name="Stud. Mycol.">
        <title>101 Dothideomycetes genomes: a test case for predicting lifestyles and emergence of pathogens.</title>
        <authorList>
            <person name="Haridas S."/>
            <person name="Albert R."/>
            <person name="Binder M."/>
            <person name="Bloem J."/>
            <person name="Labutti K."/>
            <person name="Salamov A."/>
            <person name="Andreopoulos B."/>
            <person name="Baker S."/>
            <person name="Barry K."/>
            <person name="Bills G."/>
            <person name="Bluhm B."/>
            <person name="Cannon C."/>
            <person name="Castanera R."/>
            <person name="Culley D."/>
            <person name="Daum C."/>
            <person name="Ezra D."/>
            <person name="Gonzalez J."/>
            <person name="Henrissat B."/>
            <person name="Kuo A."/>
            <person name="Liang C."/>
            <person name="Lipzen A."/>
            <person name="Lutzoni F."/>
            <person name="Magnuson J."/>
            <person name="Mondo S."/>
            <person name="Nolan M."/>
            <person name="Ohm R."/>
            <person name="Pangilinan J."/>
            <person name="Park H.-J."/>
            <person name="Ramirez L."/>
            <person name="Alfaro M."/>
            <person name="Sun H."/>
            <person name="Tritt A."/>
            <person name="Yoshinaga Y."/>
            <person name="Zwiers L.-H."/>
            <person name="Turgeon B."/>
            <person name="Goodwin S."/>
            <person name="Spatafora J."/>
            <person name="Crous P."/>
            <person name="Grigoriev I."/>
        </authorList>
    </citation>
    <scope>NUCLEOTIDE SEQUENCE</scope>
    <source>
        <strain evidence="1">CBS 260.36</strain>
    </source>
</reference>
<dbReference type="EMBL" id="ML996091">
    <property type="protein sequence ID" value="KAF2149667.1"/>
    <property type="molecule type" value="Genomic_DNA"/>
</dbReference>
<dbReference type="OrthoDB" id="2373480at2759"/>
<keyword evidence="2" id="KW-1185">Reference proteome</keyword>
<proteinExistence type="predicted"/>
<dbReference type="GO" id="GO:0016042">
    <property type="term" value="P:lipid catabolic process"/>
    <property type="evidence" value="ECO:0007669"/>
    <property type="project" value="InterPro"/>
</dbReference>
<evidence type="ECO:0000313" key="1">
    <source>
        <dbReference type="EMBL" id="KAF2149667.1"/>
    </source>
</evidence>
<dbReference type="AlphaFoldDB" id="A0A9P4ME76"/>
<protein>
    <recommendedName>
        <fullName evidence="3">Lipase</fullName>
    </recommendedName>
</protein>